<dbReference type="InterPro" id="IPR003877">
    <property type="entry name" value="SPRY_dom"/>
</dbReference>
<dbReference type="SUPFAM" id="SSF49899">
    <property type="entry name" value="Concanavalin A-like lectins/glucanases"/>
    <property type="match status" value="1"/>
</dbReference>
<dbReference type="PANTHER" id="PTHR24103">
    <property type="entry name" value="E3 UBIQUITIN-PROTEIN LIGASE TRIM"/>
    <property type="match status" value="1"/>
</dbReference>
<dbReference type="PRINTS" id="PR01407">
    <property type="entry name" value="BUTYPHLNCDUF"/>
</dbReference>
<feature type="non-terminal residue" evidence="2">
    <location>
        <position position="1"/>
    </location>
</feature>
<dbReference type="InterPro" id="IPR001870">
    <property type="entry name" value="B30.2/SPRY"/>
</dbReference>
<dbReference type="SMART" id="SM00449">
    <property type="entry name" value="SPRY"/>
    <property type="match status" value="1"/>
</dbReference>
<dbReference type="FunFam" id="2.60.120.920:FF:000004">
    <property type="entry name" value="Butyrophilin subfamily 1 member A1"/>
    <property type="match status" value="1"/>
</dbReference>
<dbReference type="Gene3D" id="2.60.120.920">
    <property type="match status" value="1"/>
</dbReference>
<reference evidence="2 3" key="1">
    <citation type="journal article" date="2018" name="G3 (Bethesda)">
        <title>A High-Quality Reference Genome for the Invasive Mosquitofish Gambusia affinis Using a Chicago Library.</title>
        <authorList>
            <person name="Hoffberg S.L."/>
            <person name="Troendle N.J."/>
            <person name="Glenn T.C."/>
            <person name="Mahmud O."/>
            <person name="Louha S."/>
            <person name="Chalopin D."/>
            <person name="Bennetzen J.L."/>
            <person name="Mauricio R."/>
        </authorList>
    </citation>
    <scope>NUCLEOTIDE SEQUENCE [LARGE SCALE GENOMIC DNA]</scope>
    <source>
        <strain evidence="2">NE01/NJP1002.9</strain>
        <tissue evidence="2">Muscle</tissue>
    </source>
</reference>
<sequence length="401" mass="44645">VVPSLDGLLVSMANRNQADGFPRNDRISREGLWFCMRKSGVGEKHDRVVKVMRDRRERGGSGTSPRIGSEPFQFAVVMTGNRCNLIHLMDGWMRVTGAPFWSQAPPSWSPQDGVLESSPPGDSLPLLRDFCTHLGNRNEPWEGCVWEDRPPGSEPRRIISKGCRTPALAAWTCTLLPNPQRFSLFPNVLGQQSFSSGRFYFEVQVKGKTKWTLGVARESINRKGNINLNPQNGFWTVGLRNGNEYLAAAGPSVRLHLHPGPQKVGVFVDYQEGLVSFYDVDAAALIYSFTGCCFKEKLYSFFSPGLNDGGTNCSPLIICPVDQAGERKKKKKKKKKDWGEREVRTSTRRLCGVPLGLWTSEQNQSEPVRTSQNQSGPVRTSQDLLNDLNLDVAASPIFISQ</sequence>
<dbReference type="InterPro" id="IPR043136">
    <property type="entry name" value="B30.2/SPRY_sf"/>
</dbReference>
<dbReference type="InterPro" id="IPR050143">
    <property type="entry name" value="TRIM/RBCC"/>
</dbReference>
<accession>A0A315VQW9</accession>
<evidence type="ECO:0000259" key="1">
    <source>
        <dbReference type="PROSITE" id="PS50188"/>
    </source>
</evidence>
<organism evidence="2 3">
    <name type="scientific">Gambusia affinis</name>
    <name type="common">Western mosquitofish</name>
    <name type="synonym">Heterandria affinis</name>
    <dbReference type="NCBI Taxonomy" id="33528"/>
    <lineage>
        <taxon>Eukaryota</taxon>
        <taxon>Metazoa</taxon>
        <taxon>Chordata</taxon>
        <taxon>Craniata</taxon>
        <taxon>Vertebrata</taxon>
        <taxon>Euteleostomi</taxon>
        <taxon>Actinopterygii</taxon>
        <taxon>Neopterygii</taxon>
        <taxon>Teleostei</taxon>
        <taxon>Neoteleostei</taxon>
        <taxon>Acanthomorphata</taxon>
        <taxon>Ovalentaria</taxon>
        <taxon>Atherinomorphae</taxon>
        <taxon>Cyprinodontiformes</taxon>
        <taxon>Poeciliidae</taxon>
        <taxon>Poeciliinae</taxon>
        <taxon>Gambusia</taxon>
    </lineage>
</organism>
<dbReference type="EMBL" id="NHOQ01001305">
    <property type="protein sequence ID" value="PWA25502.1"/>
    <property type="molecule type" value="Genomic_DNA"/>
</dbReference>
<keyword evidence="3" id="KW-1185">Reference proteome</keyword>
<feature type="domain" description="B30.2/SPRY" evidence="1">
    <location>
        <begin position="126"/>
        <end position="321"/>
    </location>
</feature>
<dbReference type="Pfam" id="PF00622">
    <property type="entry name" value="SPRY"/>
    <property type="match status" value="1"/>
</dbReference>
<protein>
    <recommendedName>
        <fullName evidence="1">B30.2/SPRY domain-containing protein</fullName>
    </recommendedName>
</protein>
<dbReference type="CDD" id="cd13733">
    <property type="entry name" value="SPRY_PRY_C-I_1"/>
    <property type="match status" value="1"/>
</dbReference>
<proteinExistence type="predicted"/>
<dbReference type="Proteomes" id="UP000250572">
    <property type="component" value="Unassembled WGS sequence"/>
</dbReference>
<gene>
    <name evidence="2" type="ORF">CCH79_00020706</name>
</gene>
<comment type="caution">
    <text evidence="2">The sequence shown here is derived from an EMBL/GenBank/DDBJ whole genome shotgun (WGS) entry which is preliminary data.</text>
</comment>
<dbReference type="InterPro" id="IPR013320">
    <property type="entry name" value="ConA-like_dom_sf"/>
</dbReference>
<evidence type="ECO:0000313" key="2">
    <source>
        <dbReference type="EMBL" id="PWA25502.1"/>
    </source>
</evidence>
<dbReference type="InterPro" id="IPR003879">
    <property type="entry name" value="Butyrophylin_SPRY"/>
</dbReference>
<feature type="non-terminal residue" evidence="2">
    <location>
        <position position="401"/>
    </location>
</feature>
<dbReference type="PROSITE" id="PS50188">
    <property type="entry name" value="B302_SPRY"/>
    <property type="match status" value="1"/>
</dbReference>
<name>A0A315VQW9_GAMAF</name>
<evidence type="ECO:0000313" key="3">
    <source>
        <dbReference type="Proteomes" id="UP000250572"/>
    </source>
</evidence>
<dbReference type="AlphaFoldDB" id="A0A315VQW9"/>